<dbReference type="EMBL" id="LCZI01001523">
    <property type="protein sequence ID" value="KKZ60585.1"/>
    <property type="molecule type" value="Genomic_DNA"/>
</dbReference>
<reference evidence="3" key="1">
    <citation type="journal article" date="2015" name="PLoS Genet.">
        <title>The dynamic genome and transcriptome of the human fungal pathogen Blastomyces and close relative Emmonsia.</title>
        <authorList>
            <person name="Munoz J.F."/>
            <person name="Gauthier G.M."/>
            <person name="Desjardins C.A."/>
            <person name="Gallo J.E."/>
            <person name="Holder J."/>
            <person name="Sullivan T.D."/>
            <person name="Marty A.J."/>
            <person name="Carmen J.C."/>
            <person name="Chen Z."/>
            <person name="Ding L."/>
            <person name="Gujja S."/>
            <person name="Magrini V."/>
            <person name="Misas E."/>
            <person name="Mitreva M."/>
            <person name="Priest M."/>
            <person name="Saif S."/>
            <person name="Whiston E.A."/>
            <person name="Young S."/>
            <person name="Zeng Q."/>
            <person name="Goldman W.E."/>
            <person name="Mardis E.R."/>
            <person name="Taylor J.W."/>
            <person name="McEwen J.G."/>
            <person name="Clay O.K."/>
            <person name="Klein B.S."/>
            <person name="Cuomo C.A."/>
        </authorList>
    </citation>
    <scope>NUCLEOTIDE SEQUENCE [LARGE SCALE GENOMIC DNA]</scope>
    <source>
        <strain evidence="3">UAMH 3008</strain>
    </source>
</reference>
<protein>
    <recommendedName>
        <fullName evidence="4">Beta-1,4-mannosyl-glycoprotein beta-1,4-N-acetylglucosaminyltransferase</fullName>
    </recommendedName>
</protein>
<dbReference type="GO" id="GO:0006044">
    <property type="term" value="P:N-acetylglucosamine metabolic process"/>
    <property type="evidence" value="ECO:0007669"/>
    <property type="project" value="TreeGrafter"/>
</dbReference>
<organism evidence="2 3">
    <name type="scientific">[Emmonsia] crescens</name>
    <dbReference type="NCBI Taxonomy" id="73230"/>
    <lineage>
        <taxon>Eukaryota</taxon>
        <taxon>Fungi</taxon>
        <taxon>Dikarya</taxon>
        <taxon>Ascomycota</taxon>
        <taxon>Pezizomycotina</taxon>
        <taxon>Eurotiomycetes</taxon>
        <taxon>Eurotiomycetidae</taxon>
        <taxon>Onygenales</taxon>
        <taxon>Ajellomycetaceae</taxon>
        <taxon>Emergomyces</taxon>
    </lineage>
</organism>
<keyword evidence="1" id="KW-0472">Membrane</keyword>
<dbReference type="VEuPathDB" id="FungiDB:EMCG_04762"/>
<dbReference type="AlphaFoldDB" id="A0A0G2HS98"/>
<dbReference type="PANTHER" id="PTHR12224">
    <property type="entry name" value="BETA-1,4-MANNOSYL-GLYCOPROTEIN BETA-1,4-N-ACETYLGLUCOSAMINYL-TRANSFERASE"/>
    <property type="match status" value="1"/>
</dbReference>
<dbReference type="Pfam" id="PF04724">
    <property type="entry name" value="Glyco_transf_17"/>
    <property type="match status" value="1"/>
</dbReference>
<evidence type="ECO:0000313" key="2">
    <source>
        <dbReference type="EMBL" id="KKZ60585.1"/>
    </source>
</evidence>
<evidence type="ECO:0008006" key="4">
    <source>
        <dbReference type="Google" id="ProtNLM"/>
    </source>
</evidence>
<sequence>MILGPRLGIKSLILYISLFLVCSGGLYSWITSSTRQYIGEALQNIESDRVHQTLNSIHQNGLTDQKAQDICGLYKWPVYQRQQQSRIGDHNTPPPVRKVYDIFLLNTELDWLEIRLNELNDHVDYFVIVEANTTFTNRPKPTLLTDPVIWAKFSRFHHKIIHHLVEGHSGSAQKAFDREKFQRDSGFTQVFPTLGKPAAKHPNAAKPAAAPQLGDVIIVSDIDEIPRPATVTLLRTCSFPRRVNLRSRFYYYSFQWLHKGPDWAHPQATYYEGIEKTIKPDNLRGGGSILRKLFGPKADLFNASWHCSSCFATVKEMQTKIVSFSHTEFNRPEFMNKEHIVEVVRTGKDLFDRRGEVYVRVQGNQDVPAFLKGKVEKERFRYLLNRDGKDGGFLDF</sequence>
<dbReference type="GO" id="GO:0003830">
    <property type="term" value="F:beta-1,4-mannosylglycoprotein 4-beta-N-acetylglucosaminyltransferase activity"/>
    <property type="evidence" value="ECO:0007669"/>
    <property type="project" value="InterPro"/>
</dbReference>
<dbReference type="InterPro" id="IPR006813">
    <property type="entry name" value="Glyco_trans_17"/>
</dbReference>
<gene>
    <name evidence="2" type="ORF">EMCG_04762</name>
</gene>
<comment type="caution">
    <text evidence="2">The sequence shown here is derived from an EMBL/GenBank/DDBJ whole genome shotgun (WGS) entry which is preliminary data.</text>
</comment>
<dbReference type="Proteomes" id="UP000034164">
    <property type="component" value="Unassembled WGS sequence"/>
</dbReference>
<accession>A0A0G2HS98</accession>
<keyword evidence="1" id="KW-1133">Transmembrane helix</keyword>
<dbReference type="PANTHER" id="PTHR12224:SF0">
    <property type="entry name" value="BETA-1,4-MANNOSYL-GLYCOPROTEIN 4-BETA-N-ACETYLGLUCOSAMINYLTRANSFERASE"/>
    <property type="match status" value="1"/>
</dbReference>
<dbReference type="GO" id="GO:0016020">
    <property type="term" value="C:membrane"/>
    <property type="evidence" value="ECO:0007669"/>
    <property type="project" value="InterPro"/>
</dbReference>
<dbReference type="OrthoDB" id="6474464at2759"/>
<feature type="transmembrane region" description="Helical" evidence="1">
    <location>
        <begin position="12"/>
        <end position="30"/>
    </location>
</feature>
<evidence type="ECO:0000313" key="3">
    <source>
        <dbReference type="Proteomes" id="UP000034164"/>
    </source>
</evidence>
<proteinExistence type="predicted"/>
<keyword evidence="1" id="KW-0812">Transmembrane</keyword>
<evidence type="ECO:0000256" key="1">
    <source>
        <dbReference type="SAM" id="Phobius"/>
    </source>
</evidence>
<name>A0A0G2HS98_9EURO</name>